<gene>
    <name evidence="6" type="ORF">SAMN05192546_107144</name>
</gene>
<dbReference type="GO" id="GO:0000976">
    <property type="term" value="F:transcription cis-regulatory region binding"/>
    <property type="evidence" value="ECO:0007669"/>
    <property type="project" value="TreeGrafter"/>
</dbReference>
<dbReference type="SUPFAM" id="SSF46785">
    <property type="entry name" value="Winged helix' DNA-binding domain"/>
    <property type="match status" value="1"/>
</dbReference>
<dbReference type="Gene3D" id="1.10.10.10">
    <property type="entry name" value="Winged helix-like DNA-binding domain superfamily/Winged helix DNA-binding domain"/>
    <property type="match status" value="1"/>
</dbReference>
<keyword evidence="3 6" id="KW-0238">DNA-binding</keyword>
<dbReference type="PRINTS" id="PR00039">
    <property type="entry name" value="HTHLYSR"/>
</dbReference>
<dbReference type="EMBL" id="FNPV01000007">
    <property type="protein sequence ID" value="SDZ05381.1"/>
    <property type="molecule type" value="Genomic_DNA"/>
</dbReference>
<accession>A0A1H3PWR6</accession>
<dbReference type="PANTHER" id="PTHR30126">
    <property type="entry name" value="HTH-TYPE TRANSCRIPTIONAL REGULATOR"/>
    <property type="match status" value="1"/>
</dbReference>
<evidence type="ECO:0000256" key="4">
    <source>
        <dbReference type="ARBA" id="ARBA00023163"/>
    </source>
</evidence>
<dbReference type="OrthoDB" id="9785745at2"/>
<dbReference type="STRING" id="159292.SAMN05192546_107144"/>
<keyword evidence="2" id="KW-0805">Transcription regulation</keyword>
<reference evidence="6 7" key="1">
    <citation type="submission" date="2016-10" db="EMBL/GenBank/DDBJ databases">
        <authorList>
            <person name="de Groot N.N."/>
        </authorList>
    </citation>
    <scope>NUCLEOTIDE SEQUENCE [LARGE SCALE GENOMIC DNA]</scope>
    <source>
        <strain evidence="6 7">APO</strain>
    </source>
</reference>
<dbReference type="Pfam" id="PF00126">
    <property type="entry name" value="HTH_1"/>
    <property type="match status" value="1"/>
</dbReference>
<dbReference type="InterPro" id="IPR036388">
    <property type="entry name" value="WH-like_DNA-bd_sf"/>
</dbReference>
<evidence type="ECO:0000256" key="2">
    <source>
        <dbReference type="ARBA" id="ARBA00023015"/>
    </source>
</evidence>
<comment type="similarity">
    <text evidence="1">Belongs to the LysR transcriptional regulatory family.</text>
</comment>
<dbReference type="NCBIfam" id="NF040786">
    <property type="entry name" value="LysR_Sec_metab"/>
    <property type="match status" value="1"/>
</dbReference>
<dbReference type="InterPro" id="IPR000847">
    <property type="entry name" value="LysR_HTH_N"/>
</dbReference>
<dbReference type="GO" id="GO:0003700">
    <property type="term" value="F:DNA-binding transcription factor activity"/>
    <property type="evidence" value="ECO:0007669"/>
    <property type="project" value="InterPro"/>
</dbReference>
<evidence type="ECO:0000256" key="3">
    <source>
        <dbReference type="ARBA" id="ARBA00023125"/>
    </source>
</evidence>
<dbReference type="FunFam" id="1.10.10.10:FF:000001">
    <property type="entry name" value="LysR family transcriptional regulator"/>
    <property type="match status" value="1"/>
</dbReference>
<keyword evidence="7" id="KW-1185">Reference proteome</keyword>
<dbReference type="Pfam" id="PF03466">
    <property type="entry name" value="LysR_substrate"/>
    <property type="match status" value="1"/>
</dbReference>
<keyword evidence="4" id="KW-0804">Transcription</keyword>
<evidence type="ECO:0000313" key="6">
    <source>
        <dbReference type="EMBL" id="SDZ05381.1"/>
    </source>
</evidence>
<protein>
    <submittedName>
        <fullName evidence="6">DNA-binding transcriptional regulator, LysR family</fullName>
    </submittedName>
</protein>
<dbReference type="PANTHER" id="PTHR30126:SF64">
    <property type="entry name" value="HTH-TYPE TRANSCRIPTIONAL REGULATOR CITR"/>
    <property type="match status" value="1"/>
</dbReference>
<dbReference type="AlphaFoldDB" id="A0A1H3PWR6"/>
<evidence type="ECO:0000259" key="5">
    <source>
        <dbReference type="PROSITE" id="PS50931"/>
    </source>
</evidence>
<dbReference type="InterPro" id="IPR005119">
    <property type="entry name" value="LysR_subst-bd"/>
</dbReference>
<dbReference type="Proteomes" id="UP000199230">
    <property type="component" value="Unassembled WGS sequence"/>
</dbReference>
<dbReference type="InterPro" id="IPR036390">
    <property type="entry name" value="WH_DNA-bd_sf"/>
</dbReference>
<evidence type="ECO:0000256" key="1">
    <source>
        <dbReference type="ARBA" id="ARBA00009437"/>
    </source>
</evidence>
<dbReference type="SUPFAM" id="SSF53850">
    <property type="entry name" value="Periplasmic binding protein-like II"/>
    <property type="match status" value="1"/>
</dbReference>
<dbReference type="PROSITE" id="PS50931">
    <property type="entry name" value="HTH_LYSR"/>
    <property type="match status" value="1"/>
</dbReference>
<organism evidence="6 7">
    <name type="scientific">Tindallia californiensis</name>
    <dbReference type="NCBI Taxonomy" id="159292"/>
    <lineage>
        <taxon>Bacteria</taxon>
        <taxon>Bacillati</taxon>
        <taxon>Bacillota</taxon>
        <taxon>Clostridia</taxon>
        <taxon>Peptostreptococcales</taxon>
        <taxon>Tindalliaceae</taxon>
        <taxon>Tindallia</taxon>
    </lineage>
</organism>
<sequence length="298" mass="34124">MEFRQLETFVAIAKFKSYSKAAESLFLTQPTLSNHIINLEKDLGTTLINRSNKQISLTPAGKILYDYAVEILHVKENVGFKLDEYRGHFVGHIEIAASTIPEQYILPSFLTGFKKQYPDVTLTLRHLASDKIIDGILTEEYNLGVVGSKTTHGHLTFHSLTEDELALVVPNNEAYQAYETEIPWSELIKKPFIFREQGSGTRKLFEAALKKNNLGFRDLKVAAYIENTEVIKKCIMDGMGVSILSKRAIQQELLNDSLKALEIPDMMLTRHFYLVHHKYRTLSPLEIRFKEYLMEHSE</sequence>
<evidence type="ECO:0000313" key="7">
    <source>
        <dbReference type="Proteomes" id="UP000199230"/>
    </source>
</evidence>
<dbReference type="Gene3D" id="3.40.190.290">
    <property type="match status" value="1"/>
</dbReference>
<name>A0A1H3PWR6_9FIRM</name>
<feature type="domain" description="HTH lysR-type" evidence="5">
    <location>
        <begin position="1"/>
        <end position="58"/>
    </location>
</feature>
<dbReference type="InterPro" id="IPR047788">
    <property type="entry name" value="LysR-like_Sec_metab"/>
</dbReference>
<dbReference type="RefSeq" id="WP_093314396.1">
    <property type="nucleotide sequence ID" value="NZ_FNPV01000007.1"/>
</dbReference>
<proteinExistence type="inferred from homology"/>